<evidence type="ECO:0000256" key="2">
    <source>
        <dbReference type="ARBA" id="ARBA00022692"/>
    </source>
</evidence>
<dbReference type="RefSeq" id="WP_206430890.1">
    <property type="nucleotide sequence ID" value="NZ_QXGK01000001.1"/>
</dbReference>
<dbReference type="InterPro" id="IPR003439">
    <property type="entry name" value="ABC_transporter-like_ATP-bd"/>
</dbReference>
<dbReference type="SUPFAM" id="SSF52540">
    <property type="entry name" value="P-loop containing nucleoside triphosphate hydrolases"/>
    <property type="match status" value="1"/>
</dbReference>
<feature type="transmembrane region" description="Helical" evidence="7">
    <location>
        <begin position="35"/>
        <end position="59"/>
    </location>
</feature>
<evidence type="ECO:0000256" key="6">
    <source>
        <dbReference type="ARBA" id="ARBA00023136"/>
    </source>
</evidence>
<dbReference type="InterPro" id="IPR036640">
    <property type="entry name" value="ABC1_TM_sf"/>
</dbReference>
<dbReference type="SMART" id="SM00382">
    <property type="entry name" value="AAA"/>
    <property type="match status" value="1"/>
</dbReference>
<dbReference type="GO" id="GO:0016887">
    <property type="term" value="F:ATP hydrolysis activity"/>
    <property type="evidence" value="ECO:0007669"/>
    <property type="project" value="InterPro"/>
</dbReference>
<keyword evidence="2 7" id="KW-0812">Transmembrane</keyword>
<proteinExistence type="predicted"/>
<name>A0A430FWG0_9BIFI</name>
<dbReference type="Gene3D" id="3.40.50.300">
    <property type="entry name" value="P-loop containing nucleotide triphosphate hydrolases"/>
    <property type="match status" value="1"/>
</dbReference>
<dbReference type="Gene3D" id="1.20.1560.10">
    <property type="entry name" value="ABC transporter type 1, transmembrane domain"/>
    <property type="match status" value="1"/>
</dbReference>
<dbReference type="Pfam" id="PF00005">
    <property type="entry name" value="ABC_tran"/>
    <property type="match status" value="1"/>
</dbReference>
<dbReference type="GO" id="GO:0034040">
    <property type="term" value="F:ATPase-coupled lipid transmembrane transporter activity"/>
    <property type="evidence" value="ECO:0007669"/>
    <property type="project" value="TreeGrafter"/>
</dbReference>
<evidence type="ECO:0000256" key="1">
    <source>
        <dbReference type="ARBA" id="ARBA00004651"/>
    </source>
</evidence>
<keyword evidence="6 7" id="KW-0472">Membrane</keyword>
<organism evidence="9 10">
    <name type="scientific">Bifidobacterium samirii</name>
    <dbReference type="NCBI Taxonomy" id="2306974"/>
    <lineage>
        <taxon>Bacteria</taxon>
        <taxon>Bacillati</taxon>
        <taxon>Actinomycetota</taxon>
        <taxon>Actinomycetes</taxon>
        <taxon>Bifidobacteriales</taxon>
        <taxon>Bifidobacteriaceae</taxon>
        <taxon>Bifidobacterium</taxon>
    </lineage>
</organism>
<keyword evidence="10" id="KW-1185">Reference proteome</keyword>
<dbReference type="AlphaFoldDB" id="A0A430FWG0"/>
<dbReference type="GO" id="GO:0005524">
    <property type="term" value="F:ATP binding"/>
    <property type="evidence" value="ECO:0007669"/>
    <property type="project" value="UniProtKB-KW"/>
</dbReference>
<evidence type="ECO:0000256" key="4">
    <source>
        <dbReference type="ARBA" id="ARBA00022840"/>
    </source>
</evidence>
<evidence type="ECO:0000259" key="8">
    <source>
        <dbReference type="PROSITE" id="PS50893"/>
    </source>
</evidence>
<dbReference type="Proteomes" id="UP000287470">
    <property type="component" value="Unassembled WGS sequence"/>
</dbReference>
<feature type="transmembrane region" description="Helical" evidence="7">
    <location>
        <begin position="79"/>
        <end position="102"/>
    </location>
</feature>
<evidence type="ECO:0000313" key="10">
    <source>
        <dbReference type="Proteomes" id="UP000287470"/>
    </source>
</evidence>
<dbReference type="SUPFAM" id="SSF90123">
    <property type="entry name" value="ABC transporter transmembrane region"/>
    <property type="match status" value="1"/>
</dbReference>
<keyword evidence="3" id="KW-0547">Nucleotide-binding</keyword>
<protein>
    <submittedName>
        <fullName evidence="9">ABC transporter permease</fullName>
    </submittedName>
</protein>
<gene>
    <name evidence="9" type="ORF">D2E24_0003</name>
</gene>
<evidence type="ECO:0000256" key="7">
    <source>
        <dbReference type="SAM" id="Phobius"/>
    </source>
</evidence>
<evidence type="ECO:0000313" key="9">
    <source>
        <dbReference type="EMBL" id="RSX58707.1"/>
    </source>
</evidence>
<dbReference type="EMBL" id="QXGK01000001">
    <property type="protein sequence ID" value="RSX58707.1"/>
    <property type="molecule type" value="Genomic_DNA"/>
</dbReference>
<comment type="subcellular location">
    <subcellularLocation>
        <location evidence="1">Cell membrane</location>
        <topology evidence="1">Multi-pass membrane protein</topology>
    </subcellularLocation>
</comment>
<reference evidence="9 10" key="1">
    <citation type="submission" date="2018-09" db="EMBL/GenBank/DDBJ databases">
        <title>Characterization of the phylogenetic diversity of five novel species belonging to the genus Bifidobacterium.</title>
        <authorList>
            <person name="Lugli G.A."/>
            <person name="Duranti S."/>
            <person name="Milani C."/>
        </authorList>
    </citation>
    <scope>NUCLEOTIDE SEQUENCE [LARGE SCALE GENOMIC DNA]</scope>
    <source>
        <strain evidence="9 10">2033B</strain>
    </source>
</reference>
<dbReference type="PANTHER" id="PTHR24221:SF654">
    <property type="entry name" value="ATP-BINDING CASSETTE SUB-FAMILY B MEMBER 6"/>
    <property type="match status" value="1"/>
</dbReference>
<evidence type="ECO:0000256" key="5">
    <source>
        <dbReference type="ARBA" id="ARBA00022989"/>
    </source>
</evidence>
<sequence length="616" mass="68637">MDDNDGNNQMQSSDAHAPERPRYGMWRNSAFMVRLAWCNARVVPFIVVAMALAAAGRSITELYVGPTVLNRIETHASPVLLLATIGVFTATLTVFAAVRAYFDVCSETGRIATRIALLRLINGKSASTAYANTLDTRFRASEEQSAQACNSNWTATERIWDTWTVLLTDIVGFVAYLSVLSGLDPRLIALILATSLAAYLPGKRINEWGFRHRRELQARRKRLGYLYTLGDEPRYAKDIRIFGLSGWIGELRDGAVRAMASFLHRRERIHLWANVIDVALAFARNGIAYAYLLHLTLDQGLSASRFLLYATAVSGFTTWVTDILDRFGELNRQSLEISAIREFLEWPEPAGMEGGEALHAIPGHEYAIAFDHVSYRYPGADHDSVHDIDLTIQPGESIAIVGLNGAGKTTLVKLACGLLDPTEGRVLLDGIDIRRYARRDYYELFATVFQDFSVLDTTIAQNVAQRIDGIDTRRVIDCLDQAGLGDTVRSLPDGADTHLGRSIYEDGIELSGGQTQRLMLARALYRNAPILLLDEPTAALDPIAEDDIYRHYQAMTDGRTSMFISHRLASTRFCERILVMDDGRITEEGTHDSLLAANGAYARLFDVQSRYYRHDA</sequence>
<keyword evidence="5 7" id="KW-1133">Transmembrane helix</keyword>
<evidence type="ECO:0000256" key="3">
    <source>
        <dbReference type="ARBA" id="ARBA00022741"/>
    </source>
</evidence>
<dbReference type="InterPro" id="IPR027417">
    <property type="entry name" value="P-loop_NTPase"/>
</dbReference>
<feature type="transmembrane region" description="Helical" evidence="7">
    <location>
        <begin position="160"/>
        <end position="179"/>
    </location>
</feature>
<comment type="caution">
    <text evidence="9">The sequence shown here is derived from an EMBL/GenBank/DDBJ whole genome shotgun (WGS) entry which is preliminary data.</text>
</comment>
<dbReference type="GO" id="GO:0005886">
    <property type="term" value="C:plasma membrane"/>
    <property type="evidence" value="ECO:0007669"/>
    <property type="project" value="UniProtKB-SubCell"/>
</dbReference>
<dbReference type="PANTHER" id="PTHR24221">
    <property type="entry name" value="ATP-BINDING CASSETTE SUB-FAMILY B"/>
    <property type="match status" value="1"/>
</dbReference>
<keyword evidence="4" id="KW-0067">ATP-binding</keyword>
<dbReference type="InterPro" id="IPR039421">
    <property type="entry name" value="Type_1_exporter"/>
</dbReference>
<dbReference type="PROSITE" id="PS50893">
    <property type="entry name" value="ABC_TRANSPORTER_2"/>
    <property type="match status" value="1"/>
</dbReference>
<accession>A0A430FWG0</accession>
<dbReference type="InterPro" id="IPR003593">
    <property type="entry name" value="AAA+_ATPase"/>
</dbReference>
<feature type="domain" description="ABC transporter" evidence="8">
    <location>
        <begin position="368"/>
        <end position="607"/>
    </location>
</feature>